<accession>A0AAV4GGH2</accession>
<dbReference type="AlphaFoldDB" id="A0AAV4GGH2"/>
<sequence length="105" mass="11177">MSGTTPGPGQARVDSGQSTTVQVFVFAEGLSVCNGHNHGRASTGRNNIPPSTPHLQQSHIIALLNGNPFNLTLAQVHRNQIKCPNAVRTSVIYCRCVVSNAVTQE</sequence>
<name>A0AAV4GGH2_9GAST</name>
<keyword evidence="2" id="KW-1185">Reference proteome</keyword>
<protein>
    <submittedName>
        <fullName evidence="1">Uncharacterized protein</fullName>
    </submittedName>
</protein>
<organism evidence="1 2">
    <name type="scientific">Elysia marginata</name>
    <dbReference type="NCBI Taxonomy" id="1093978"/>
    <lineage>
        <taxon>Eukaryota</taxon>
        <taxon>Metazoa</taxon>
        <taxon>Spiralia</taxon>
        <taxon>Lophotrochozoa</taxon>
        <taxon>Mollusca</taxon>
        <taxon>Gastropoda</taxon>
        <taxon>Heterobranchia</taxon>
        <taxon>Euthyneura</taxon>
        <taxon>Panpulmonata</taxon>
        <taxon>Sacoglossa</taxon>
        <taxon>Placobranchoidea</taxon>
        <taxon>Plakobranchidae</taxon>
        <taxon>Elysia</taxon>
    </lineage>
</organism>
<reference evidence="1 2" key="1">
    <citation type="journal article" date="2021" name="Elife">
        <title>Chloroplast acquisition without the gene transfer in kleptoplastic sea slugs, Plakobranchus ocellatus.</title>
        <authorList>
            <person name="Maeda T."/>
            <person name="Takahashi S."/>
            <person name="Yoshida T."/>
            <person name="Shimamura S."/>
            <person name="Takaki Y."/>
            <person name="Nagai Y."/>
            <person name="Toyoda A."/>
            <person name="Suzuki Y."/>
            <person name="Arimoto A."/>
            <person name="Ishii H."/>
            <person name="Satoh N."/>
            <person name="Nishiyama T."/>
            <person name="Hasebe M."/>
            <person name="Maruyama T."/>
            <person name="Minagawa J."/>
            <person name="Obokata J."/>
            <person name="Shigenobu S."/>
        </authorList>
    </citation>
    <scope>NUCLEOTIDE SEQUENCE [LARGE SCALE GENOMIC DNA]</scope>
</reference>
<gene>
    <name evidence="1" type="ORF">ElyMa_005999200</name>
</gene>
<comment type="caution">
    <text evidence="1">The sequence shown here is derived from an EMBL/GenBank/DDBJ whole genome shotgun (WGS) entry which is preliminary data.</text>
</comment>
<evidence type="ECO:0000313" key="2">
    <source>
        <dbReference type="Proteomes" id="UP000762676"/>
    </source>
</evidence>
<evidence type="ECO:0000313" key="1">
    <source>
        <dbReference type="EMBL" id="GFR84386.1"/>
    </source>
</evidence>
<proteinExistence type="predicted"/>
<dbReference type="EMBL" id="BMAT01012050">
    <property type="protein sequence ID" value="GFR84386.1"/>
    <property type="molecule type" value="Genomic_DNA"/>
</dbReference>
<dbReference type="Proteomes" id="UP000762676">
    <property type="component" value="Unassembled WGS sequence"/>
</dbReference>